<evidence type="ECO:0000259" key="1">
    <source>
        <dbReference type="Pfam" id="PF00535"/>
    </source>
</evidence>
<dbReference type="RefSeq" id="WP_117816628.1">
    <property type="nucleotide sequence ID" value="NZ_JADPDR010000040.1"/>
</dbReference>
<dbReference type="Pfam" id="PF00535">
    <property type="entry name" value="Glycos_transf_2"/>
    <property type="match status" value="1"/>
</dbReference>
<dbReference type="GO" id="GO:0016757">
    <property type="term" value="F:glycosyltransferase activity"/>
    <property type="evidence" value="ECO:0007669"/>
    <property type="project" value="UniProtKB-KW"/>
</dbReference>
<evidence type="ECO:0000313" key="3">
    <source>
        <dbReference type="Proteomes" id="UP001210999"/>
    </source>
</evidence>
<accession>A0AAP3K541</accession>
<dbReference type="EMBL" id="JAQKEI010000037">
    <property type="protein sequence ID" value="MDB0853836.1"/>
    <property type="molecule type" value="Genomic_DNA"/>
</dbReference>
<organism evidence="2 3">
    <name type="scientific">Phocaeicola vulgatus</name>
    <name type="common">Bacteroides vulgatus</name>
    <dbReference type="NCBI Taxonomy" id="821"/>
    <lineage>
        <taxon>Bacteria</taxon>
        <taxon>Pseudomonadati</taxon>
        <taxon>Bacteroidota</taxon>
        <taxon>Bacteroidia</taxon>
        <taxon>Bacteroidales</taxon>
        <taxon>Bacteroidaceae</taxon>
        <taxon>Phocaeicola</taxon>
    </lineage>
</organism>
<keyword evidence="2" id="KW-0328">Glycosyltransferase</keyword>
<dbReference type="InterPro" id="IPR001173">
    <property type="entry name" value="Glyco_trans_2-like"/>
</dbReference>
<dbReference type="Gene3D" id="3.90.550.10">
    <property type="entry name" value="Spore Coat Polysaccharide Biosynthesis Protein SpsA, Chain A"/>
    <property type="match status" value="1"/>
</dbReference>
<dbReference type="SUPFAM" id="SSF53448">
    <property type="entry name" value="Nucleotide-diphospho-sugar transferases"/>
    <property type="match status" value="1"/>
</dbReference>
<reference evidence="2" key="1">
    <citation type="submission" date="2023-01" db="EMBL/GenBank/DDBJ databases">
        <title>Human gut microbiome strain richness.</title>
        <authorList>
            <person name="Chen-Liaw A."/>
        </authorList>
    </citation>
    <scope>NUCLEOTIDE SEQUENCE</scope>
    <source>
        <strain evidence="2">H9_m1001271B151109d0_201107</strain>
    </source>
</reference>
<dbReference type="PANTHER" id="PTHR43685">
    <property type="entry name" value="GLYCOSYLTRANSFERASE"/>
    <property type="match status" value="1"/>
</dbReference>
<dbReference type="EC" id="2.4.-.-" evidence="2"/>
<proteinExistence type="predicted"/>
<comment type="caution">
    <text evidence="2">The sequence shown here is derived from an EMBL/GenBank/DDBJ whole genome shotgun (WGS) entry which is preliminary data.</text>
</comment>
<sequence>MQQLSQRKISIIVPVYNSEKHLCKMIESIIEQEYSHWELILVDDGSTDRSGDVCDEYAQKDTRIKVYHQKNGGVSVARNKALDKISGDYVTFIDSDDWVEPSYLLRFMEFPYADDQIVFQGYFMDYVGAVAKESTKEIPKQGRILHLGAILGKMFATPIIKLHNIRFDERLRLHEDHVFYYECLKYARQFDFSSYAGYHYMHYGEQSLSRRLQSTDAYFLASELLLDYYQYDITVSDNEYKRFCIQKFGLNQMVMGVFSLYFSSFTKKHRLDVLRMIKKYVEIFKQFYVPNSLNGKLFLFCYLHFTPAIQDAIFKIATALLGRKFKTRLNLK</sequence>
<dbReference type="CDD" id="cd00761">
    <property type="entry name" value="Glyco_tranf_GTA_type"/>
    <property type="match status" value="1"/>
</dbReference>
<dbReference type="InterPro" id="IPR029044">
    <property type="entry name" value="Nucleotide-diphossugar_trans"/>
</dbReference>
<feature type="domain" description="Glycosyltransferase 2-like" evidence="1">
    <location>
        <begin position="10"/>
        <end position="129"/>
    </location>
</feature>
<gene>
    <name evidence="2" type="ORF">PL594_20275</name>
</gene>
<name>A0AAP3K541_PHOVU</name>
<evidence type="ECO:0000313" key="2">
    <source>
        <dbReference type="EMBL" id="MDB0853836.1"/>
    </source>
</evidence>
<dbReference type="Proteomes" id="UP001210999">
    <property type="component" value="Unassembled WGS sequence"/>
</dbReference>
<keyword evidence="2" id="KW-0808">Transferase</keyword>
<dbReference type="PANTHER" id="PTHR43685:SF2">
    <property type="entry name" value="GLYCOSYLTRANSFERASE 2-LIKE DOMAIN-CONTAINING PROTEIN"/>
    <property type="match status" value="1"/>
</dbReference>
<dbReference type="InterPro" id="IPR050834">
    <property type="entry name" value="Glycosyltransf_2"/>
</dbReference>
<dbReference type="AlphaFoldDB" id="A0AAP3K541"/>
<protein>
    <submittedName>
        <fullName evidence="2">Glycosyltransferase</fullName>
        <ecNumber evidence="2">2.4.-.-</ecNumber>
    </submittedName>
</protein>